<sequence>MGGEKSISRDGFCHLICLYCAGKETSVVVASGKWQRRRHRQNLVWTFRGSGGTGRGTDKRWLTFEPKRRLAIGEVVVTLECK</sequence>
<proteinExistence type="predicted"/>
<organism evidence="1 2">
    <name type="scientific">Ilex paraguariensis</name>
    <name type="common">yerba mate</name>
    <dbReference type="NCBI Taxonomy" id="185542"/>
    <lineage>
        <taxon>Eukaryota</taxon>
        <taxon>Viridiplantae</taxon>
        <taxon>Streptophyta</taxon>
        <taxon>Embryophyta</taxon>
        <taxon>Tracheophyta</taxon>
        <taxon>Spermatophyta</taxon>
        <taxon>Magnoliopsida</taxon>
        <taxon>eudicotyledons</taxon>
        <taxon>Gunneridae</taxon>
        <taxon>Pentapetalae</taxon>
        <taxon>asterids</taxon>
        <taxon>campanulids</taxon>
        <taxon>Aquifoliales</taxon>
        <taxon>Aquifoliaceae</taxon>
        <taxon>Ilex</taxon>
    </lineage>
</organism>
<dbReference type="Proteomes" id="UP001642360">
    <property type="component" value="Unassembled WGS sequence"/>
</dbReference>
<evidence type="ECO:0000313" key="1">
    <source>
        <dbReference type="EMBL" id="CAK9140862.1"/>
    </source>
</evidence>
<dbReference type="EMBL" id="CAUOFW020001081">
    <property type="protein sequence ID" value="CAK9140862.1"/>
    <property type="molecule type" value="Genomic_DNA"/>
</dbReference>
<dbReference type="AlphaFoldDB" id="A0ABC8RFN1"/>
<gene>
    <name evidence="1" type="ORF">ILEXP_LOCUS8371</name>
</gene>
<protein>
    <submittedName>
        <fullName evidence="1">Uncharacterized protein</fullName>
    </submittedName>
</protein>
<accession>A0ABC8RFN1</accession>
<reference evidence="1 2" key="1">
    <citation type="submission" date="2024-02" db="EMBL/GenBank/DDBJ databases">
        <authorList>
            <person name="Vignale AGUSTIN F."/>
            <person name="Sosa J E."/>
            <person name="Modenutti C."/>
        </authorList>
    </citation>
    <scope>NUCLEOTIDE SEQUENCE [LARGE SCALE GENOMIC DNA]</scope>
</reference>
<keyword evidence="2" id="KW-1185">Reference proteome</keyword>
<evidence type="ECO:0000313" key="2">
    <source>
        <dbReference type="Proteomes" id="UP001642360"/>
    </source>
</evidence>
<comment type="caution">
    <text evidence="1">The sequence shown here is derived from an EMBL/GenBank/DDBJ whole genome shotgun (WGS) entry which is preliminary data.</text>
</comment>
<name>A0ABC8RFN1_9AQUA</name>